<sequence>MNWHPAACKISAKGGYLRVIIDASNVAHSRKNDEEKPCIENILSAAEELEKLGYEPVIIADASLRHEIDDKEQFRKLLEEGKFQQVPSGTSADHFILKMAEEEDAKILSNDVFRDYKDEFQDINSRRIPYTFREDKILIGTSGKPKKVKNILQKICNEALREFERKRIDAYKVKRGKKLSGIAIAKEAIDRISRSQEEGLEPRLEGIFMKLPLFERFMSMVEEVERTSNYIIFVLVHPKDYRDAVKYAGNIAVTVGDRLKLEHAPLVAVRNDLFLKPGTFELNIMYSEDVMEEAPYNVNITINDHDYSFVKKNSRNIASTLAARIGSWRFPIVSVKPSMLLEKPGEFEVVLEKGGND</sequence>
<proteinExistence type="predicted"/>
<dbReference type="EMBL" id="AE000666">
    <property type="protein sequence ID" value="AAB84685.1"/>
    <property type="molecule type" value="Genomic_DNA"/>
</dbReference>
<dbReference type="PaxDb" id="187420-MTH_179"/>
<feature type="domain" description="RNase NYN" evidence="1">
    <location>
        <begin position="18"/>
        <end position="153"/>
    </location>
</feature>
<dbReference type="Gene3D" id="3.40.50.11980">
    <property type="match status" value="1"/>
</dbReference>
<accession>O26281</accession>
<dbReference type="HOGENOM" id="CLU_815375_0_0_2"/>
<evidence type="ECO:0000313" key="3">
    <source>
        <dbReference type="Proteomes" id="UP000005223"/>
    </source>
</evidence>
<dbReference type="PATRIC" id="fig|187420.15.peg.152"/>
<dbReference type="InParanoid" id="O26281"/>
<evidence type="ECO:0000313" key="2">
    <source>
        <dbReference type="EMBL" id="AAB84685.1"/>
    </source>
</evidence>
<dbReference type="Proteomes" id="UP000005223">
    <property type="component" value="Chromosome"/>
</dbReference>
<organism evidence="2 3">
    <name type="scientific">Methanothermobacter thermautotrophicus (strain ATCC 29096 / DSM 1053 / JCM 10044 / NBRC 100330 / Delta H)</name>
    <name type="common">Methanobacterium thermoautotrophicum</name>
    <dbReference type="NCBI Taxonomy" id="187420"/>
    <lineage>
        <taxon>Archaea</taxon>
        <taxon>Methanobacteriati</taxon>
        <taxon>Methanobacteriota</taxon>
        <taxon>Methanomada group</taxon>
        <taxon>Methanobacteria</taxon>
        <taxon>Methanobacteriales</taxon>
        <taxon>Methanobacteriaceae</taxon>
        <taxon>Methanothermobacter</taxon>
    </lineage>
</organism>
<evidence type="ECO:0000259" key="1">
    <source>
        <dbReference type="Pfam" id="PF11977"/>
    </source>
</evidence>
<dbReference type="KEGG" id="mth:MTH_179"/>
<gene>
    <name evidence="2" type="ordered locus">MTH_179</name>
</gene>
<dbReference type="EnsemblBacteria" id="AAB84685">
    <property type="protein sequence ID" value="AAB84685"/>
    <property type="gene ID" value="MTH_179"/>
</dbReference>
<name>O26281_METTH</name>
<dbReference type="PIR" id="A69106">
    <property type="entry name" value="A69106"/>
</dbReference>
<protein>
    <recommendedName>
        <fullName evidence="1">RNase NYN domain-containing protein</fullName>
    </recommendedName>
</protein>
<keyword evidence="3" id="KW-1185">Reference proteome</keyword>
<reference evidence="2 3" key="1">
    <citation type="journal article" date="1997" name="J. Bacteriol.">
        <title>Complete genome sequence of Methanobacterium thermoautotrophicum deltaH: functional analysis and comparative genomics.</title>
        <authorList>
            <person name="Smith D.R."/>
            <person name="Doucette-Stamm L.A."/>
            <person name="Deloughery C."/>
            <person name="Lee H.-M."/>
            <person name="Dubois J."/>
            <person name="Aldredge T."/>
            <person name="Bashirzadeh R."/>
            <person name="Blakely D."/>
            <person name="Cook R."/>
            <person name="Gilbert K."/>
            <person name="Harrison D."/>
            <person name="Hoang L."/>
            <person name="Keagle P."/>
            <person name="Lumm W."/>
            <person name="Pothier B."/>
            <person name="Qiu D."/>
            <person name="Spadafora R."/>
            <person name="Vicare R."/>
            <person name="Wang Y."/>
            <person name="Wierzbowski J."/>
            <person name="Gibson R."/>
            <person name="Jiwani N."/>
            <person name="Caruso A."/>
            <person name="Bush D."/>
            <person name="Safer H."/>
            <person name="Patwell D."/>
            <person name="Prabhakar S."/>
            <person name="McDougall S."/>
            <person name="Shimer G."/>
            <person name="Goyal A."/>
            <person name="Pietrovski S."/>
            <person name="Church G.M."/>
            <person name="Daniels C.J."/>
            <person name="Mao J.-i."/>
            <person name="Rice P."/>
            <person name="Nolling J."/>
            <person name="Reeve J.N."/>
        </authorList>
    </citation>
    <scope>NUCLEOTIDE SEQUENCE [LARGE SCALE GENOMIC DNA]</scope>
    <source>
        <strain evidence="3">ATCC 29096 / DSM 1053 / JCM 10044 / NBRC 100330 / Delta H</strain>
    </source>
</reference>
<dbReference type="InterPro" id="IPR021869">
    <property type="entry name" value="RNase_Zc3h12_NYN"/>
</dbReference>
<dbReference type="STRING" id="187420.MTH_179"/>
<dbReference type="AlphaFoldDB" id="O26281"/>
<dbReference type="Pfam" id="PF11977">
    <property type="entry name" value="RNase_Zc3h12a"/>
    <property type="match status" value="1"/>
</dbReference>